<protein>
    <recommendedName>
        <fullName evidence="3">SNF2 N-terminal domain-containing protein</fullName>
    </recommendedName>
</protein>
<sequence length="470" mass="53585">MLGMLPILRNQVIIEEEELTGWRISQARSGSHSRCSSTDKSQKVQASRELMPAIEPGLYIVEPTPLFLLSPNRFVKLIRKGHLEARAGHYVLKAIMPLICLRRDMGERMDIDDQRVCEIGGEIPRAGSGGCFHAVNNFLHAVSISSLFRRLQNNGTFRGMSIFQYRMGRQFGDLISPSFYNLKWTITFGSSQPGMAKPSLKPPYNRELLTPIAKLDSSSLRKHHSRAGKQTARQVQRLLYYRGRKQLSACSTDLAHVGGQTHHCSTIHVSFYFFGLATRLSTIQFVIVLQIRGIELSLFGHDYSTQIMLIYKATWKQRLEIYKMLVPHPSIRTSMHSSVNYFHHANPENEQIPVARTFRDECHLSFGKRSPIIRVLKRLKESWRPAYWFLSATPCPSSPCNIQAFMKLTKTPEWTGNPDTAYLNHEYLAELGRQFRTASNRDQSREPVRRARLPVTGRAPEYTPAAVQGI</sequence>
<accession>A0A317VKR4</accession>
<evidence type="ECO:0008006" key="3">
    <source>
        <dbReference type="Google" id="ProtNLM"/>
    </source>
</evidence>
<dbReference type="EMBL" id="MSFU01000012">
    <property type="protein sequence ID" value="PWY73442.1"/>
    <property type="molecule type" value="Genomic_DNA"/>
</dbReference>
<name>A0A317VKR4_ASPEC</name>
<dbReference type="RefSeq" id="XP_025388246.1">
    <property type="nucleotide sequence ID" value="XM_025532771.1"/>
</dbReference>
<evidence type="ECO:0000313" key="1">
    <source>
        <dbReference type="EMBL" id="PWY73442.1"/>
    </source>
</evidence>
<dbReference type="AlphaFoldDB" id="A0A317VKR4"/>
<dbReference type="GeneID" id="37054733"/>
<gene>
    <name evidence="1" type="ORF">BO83DRAFT_388803</name>
</gene>
<dbReference type="OrthoDB" id="4511048at2759"/>
<evidence type="ECO:0000313" key="2">
    <source>
        <dbReference type="Proteomes" id="UP000246171"/>
    </source>
</evidence>
<keyword evidence="2" id="KW-1185">Reference proteome</keyword>
<organism evidence="1 2">
    <name type="scientific">Aspergillus eucalypticola (strain CBS 122712 / IBT 29274)</name>
    <dbReference type="NCBI Taxonomy" id="1448314"/>
    <lineage>
        <taxon>Eukaryota</taxon>
        <taxon>Fungi</taxon>
        <taxon>Dikarya</taxon>
        <taxon>Ascomycota</taxon>
        <taxon>Pezizomycotina</taxon>
        <taxon>Eurotiomycetes</taxon>
        <taxon>Eurotiomycetidae</taxon>
        <taxon>Eurotiales</taxon>
        <taxon>Aspergillaceae</taxon>
        <taxon>Aspergillus</taxon>
        <taxon>Aspergillus subgen. Circumdati</taxon>
    </lineage>
</organism>
<dbReference type="VEuPathDB" id="FungiDB:BO83DRAFT_388803"/>
<comment type="caution">
    <text evidence="1">The sequence shown here is derived from an EMBL/GenBank/DDBJ whole genome shotgun (WGS) entry which is preliminary data.</text>
</comment>
<proteinExistence type="predicted"/>
<reference evidence="1" key="1">
    <citation type="submission" date="2016-12" db="EMBL/GenBank/DDBJ databases">
        <title>The genomes of Aspergillus section Nigri reveals drivers in fungal speciation.</title>
        <authorList>
            <consortium name="DOE Joint Genome Institute"/>
            <person name="Vesth T.C."/>
            <person name="Nybo J."/>
            <person name="Theobald S."/>
            <person name="Brandl J."/>
            <person name="Frisvad J.C."/>
            <person name="Nielsen K.F."/>
            <person name="Lyhne E.K."/>
            <person name="Kogle M.E."/>
            <person name="Kuo A."/>
            <person name="Riley R."/>
            <person name="Clum A."/>
            <person name="Nolan M."/>
            <person name="Lipzen A."/>
            <person name="Salamov A."/>
            <person name="Henrissat B."/>
            <person name="Wiebenga A."/>
            <person name="De vries R.P."/>
            <person name="Grigoriev I.V."/>
            <person name="Mortensen U.H."/>
            <person name="Andersen M.R."/>
            <person name="Baker S.E."/>
        </authorList>
    </citation>
    <scope>NUCLEOTIDE SEQUENCE</scope>
    <source>
        <strain evidence="1">CBS 122712</strain>
    </source>
</reference>
<dbReference type="Proteomes" id="UP000246171">
    <property type="component" value="Unassembled WGS sequence"/>
</dbReference>